<name>A0A6J4QN35_9BACT</name>
<feature type="signal peptide" evidence="1">
    <location>
        <begin position="1"/>
        <end position="22"/>
    </location>
</feature>
<organism evidence="2">
    <name type="scientific">uncultured Phycisphaerae bacterium</name>
    <dbReference type="NCBI Taxonomy" id="904963"/>
    <lineage>
        <taxon>Bacteria</taxon>
        <taxon>Pseudomonadati</taxon>
        <taxon>Planctomycetota</taxon>
        <taxon>Phycisphaerae</taxon>
        <taxon>environmental samples</taxon>
    </lineage>
</organism>
<accession>A0A6J4QN35</accession>
<proteinExistence type="predicted"/>
<protein>
    <submittedName>
        <fullName evidence="2">Uncharacterized protein</fullName>
    </submittedName>
</protein>
<dbReference type="EMBL" id="CADCUQ010000989">
    <property type="protein sequence ID" value="CAA9442161.1"/>
    <property type="molecule type" value="Genomic_DNA"/>
</dbReference>
<gene>
    <name evidence="2" type="ORF">AVDCRST_MAG64-4267</name>
</gene>
<dbReference type="AlphaFoldDB" id="A0A6J4QN35"/>
<evidence type="ECO:0000313" key="2">
    <source>
        <dbReference type="EMBL" id="CAA9442161.1"/>
    </source>
</evidence>
<evidence type="ECO:0000256" key="1">
    <source>
        <dbReference type="SAM" id="SignalP"/>
    </source>
</evidence>
<feature type="chain" id="PRO_5026808253" evidence="1">
    <location>
        <begin position="23"/>
        <end position="791"/>
    </location>
</feature>
<reference evidence="2" key="1">
    <citation type="submission" date="2020-02" db="EMBL/GenBank/DDBJ databases">
        <authorList>
            <person name="Meier V. D."/>
        </authorList>
    </citation>
    <scope>NUCLEOTIDE SEQUENCE</scope>
    <source>
        <strain evidence="2">AVDCRST_MAG64</strain>
    </source>
</reference>
<sequence>MTVRRLACLLLLLFAAGQSARAAEARNAFDALLDTFPVVDEIDAATVAPAHESAPGVSRVTDILGRPARHLPVTDHPATVGWVIGKGKQLEPGAAYVLEVEYPDDVPRATFVANRGADHVRGFATGTTFGDARQQFVQPSVESLDYPQTGRWQVYRSIFFLHDRFQGVYAQRDAKPGGRPHGPADGFHVLVFQTRRLNDPRNEGAAVGKIRLRRVPDVSKLYADVEPLPDGLPKRRVFYREEMADEPISSNEQTARGVNNVLDWFVYKAKLNRVLGINTFAKDLLEFGHNQGWDGGDPTWINNAQPPMTRAWDDLVPRLAAEGVDLLPYYEYKGAINWKDGGFPPSLAWERRAQKLYHGKPNTQYTGVTWTEDHNVDLTDPDALADAKRVLDRTLGAHKGKAPFAGVWFRTRDNHLPMSFAEATIARFKAALSDEADADAGSASPDALRASYEGDRKLYDRYVDWWLGERAKFLDALRDHAAQVLADDDARLWFTPWTTEQIPMMRDGSPGAMNGPAQVTTDDPAWWDAFAKTVSGESWFRWALVPTPFDRAVAGDYYRKSIEHREPVSPEPWRSEPYHSAPIADPARYRDAAGVMLTFPAGRLFTVARPELLEEYRTRAGLTVLRHYTLNEDNHDAAKGPSDLPFDGQVGYVSVDVDRAGPHVRLMEARAVAAADPTNLGMLAGSAFSTGFPDYVRRFNAAFLALPALPSEVVPGAADHPEVVVRQIRTPKDGTYVLVVNTSMRPAATRVKVPGRGRTRDLVAREDLGEPGELKLNLHSGELRTYRVQTR</sequence>
<keyword evidence="1" id="KW-0732">Signal</keyword>